<organism evidence="4 5">
    <name type="scientific">Lacticaseibacillus paracasei subsp. paracasei Lpp123</name>
    <dbReference type="NCBI Taxonomy" id="1256201"/>
    <lineage>
        <taxon>Bacteria</taxon>
        <taxon>Bacillati</taxon>
        <taxon>Bacillota</taxon>
        <taxon>Bacilli</taxon>
        <taxon>Lactobacillales</taxon>
        <taxon>Lactobacillaceae</taxon>
        <taxon>Lacticaseibacillus</taxon>
    </lineage>
</organism>
<feature type="non-terminal residue" evidence="4">
    <location>
        <position position="213"/>
    </location>
</feature>
<keyword evidence="2" id="KW-0560">Oxidoreductase</keyword>
<name>A0A829GD80_LACPA</name>
<dbReference type="PANTHER" id="PTHR43673">
    <property type="entry name" value="NAD(P)H NITROREDUCTASE YDGI-RELATED"/>
    <property type="match status" value="1"/>
</dbReference>
<dbReference type="InterPro" id="IPR000415">
    <property type="entry name" value="Nitroreductase-like"/>
</dbReference>
<proteinExistence type="inferred from homology"/>
<evidence type="ECO:0000313" key="4">
    <source>
        <dbReference type="EMBL" id="EPC52369.1"/>
    </source>
</evidence>
<feature type="domain" description="Nitroreductase" evidence="3">
    <location>
        <begin position="12"/>
        <end position="191"/>
    </location>
</feature>
<dbReference type="Gene3D" id="3.40.109.10">
    <property type="entry name" value="NADH Oxidase"/>
    <property type="match status" value="1"/>
</dbReference>
<comment type="similarity">
    <text evidence="1">Belongs to the nitroreductase family.</text>
</comment>
<dbReference type="Proteomes" id="UP000014316">
    <property type="component" value="Unassembled WGS sequence"/>
</dbReference>
<accession>A0A829GD80</accession>
<dbReference type="SUPFAM" id="SSF55469">
    <property type="entry name" value="FMN-dependent nitroreductase-like"/>
    <property type="match status" value="1"/>
</dbReference>
<gene>
    <name evidence="4" type="ORF">Lpp123_10826</name>
</gene>
<evidence type="ECO:0000259" key="3">
    <source>
        <dbReference type="Pfam" id="PF00881"/>
    </source>
</evidence>
<dbReference type="Pfam" id="PF00881">
    <property type="entry name" value="Nitroreductase"/>
    <property type="match status" value="1"/>
</dbReference>
<dbReference type="EMBL" id="ANJW01000648">
    <property type="protein sequence ID" value="EPC52369.1"/>
    <property type="molecule type" value="Genomic_DNA"/>
</dbReference>
<sequence length="213" mass="23368">MLENNNFDEVVLKRHTAREFDPEITISKGELLQMITYATKAPSALNMQPTRFVVAQSNAAKEKIAAVAGTNAPEILSASAVVLIGGETDLGPFEEDLFKRAEAAGLLTDRAIEHQKPMIENLVATFKENQQALREFIIQNSSLAAMSFMLAARAYGYETGAMTGFDHEKIIPALDLDPNHFLPTLLIAVGKPRVHRLTVSDSSKQNHCFQISA</sequence>
<evidence type="ECO:0000313" key="5">
    <source>
        <dbReference type="Proteomes" id="UP000014316"/>
    </source>
</evidence>
<dbReference type="GO" id="GO:0016491">
    <property type="term" value="F:oxidoreductase activity"/>
    <property type="evidence" value="ECO:0007669"/>
    <property type="project" value="UniProtKB-KW"/>
</dbReference>
<comment type="caution">
    <text evidence="4">The sequence shown here is derived from an EMBL/GenBank/DDBJ whole genome shotgun (WGS) entry which is preliminary data.</text>
</comment>
<evidence type="ECO:0000256" key="2">
    <source>
        <dbReference type="ARBA" id="ARBA00023002"/>
    </source>
</evidence>
<dbReference type="InterPro" id="IPR029479">
    <property type="entry name" value="Nitroreductase"/>
</dbReference>
<protein>
    <submittedName>
        <fullName evidence="4">Transcriptional regulator</fullName>
    </submittedName>
</protein>
<dbReference type="PANTHER" id="PTHR43673:SF10">
    <property type="entry name" value="NADH DEHYDROGENASE_NAD(P)H NITROREDUCTASE XCC3605-RELATED"/>
    <property type="match status" value="1"/>
</dbReference>
<dbReference type="AlphaFoldDB" id="A0A829GD80"/>
<reference evidence="4 5" key="1">
    <citation type="journal article" date="2013" name="PLoS ONE">
        <title>Lactobacillus paracasei comparative genomics: towards species pan-genome definition and exploitation of diversity.</title>
        <authorList>
            <person name="Smokvina T."/>
            <person name="Wels M."/>
            <person name="Polka J."/>
            <person name="Chervaux C."/>
            <person name="Brisse S."/>
            <person name="Boekhorst J."/>
            <person name="van Hylckama Vlieg J.E."/>
            <person name="Siezen R.J."/>
        </authorList>
    </citation>
    <scope>NUCLEOTIDE SEQUENCE [LARGE SCALE GENOMIC DNA]</scope>
    <source>
        <strain evidence="4 5">Lpp123</strain>
    </source>
</reference>
<evidence type="ECO:0000256" key="1">
    <source>
        <dbReference type="ARBA" id="ARBA00007118"/>
    </source>
</evidence>